<dbReference type="OrthoDB" id="8448017at2"/>
<comment type="caution">
    <text evidence="2">The sequence shown here is derived from an EMBL/GenBank/DDBJ whole genome shotgun (WGS) entry which is preliminary data.</text>
</comment>
<dbReference type="SUPFAM" id="SSF158682">
    <property type="entry name" value="TerB-like"/>
    <property type="match status" value="1"/>
</dbReference>
<reference evidence="2 3" key="1">
    <citation type="journal article" date="2014" name="Int. J. Syst. Evol. Microbiol.">
        <title>Sneathiella chungangensis sp. nov., isolated from a marine sand, and emended description of the genus Sneathiella.</title>
        <authorList>
            <person name="Siamphan C."/>
            <person name="Kim H."/>
            <person name="Lee J.S."/>
            <person name="Kim W."/>
        </authorList>
    </citation>
    <scope>NUCLEOTIDE SEQUENCE [LARGE SCALE GENOMIC DNA]</scope>
    <source>
        <strain evidence="2 3">KCTC 32476</strain>
    </source>
</reference>
<proteinExistence type="predicted"/>
<feature type="domain" description="Co-chaperone DjlA N-terminal" evidence="1">
    <location>
        <begin position="7"/>
        <end position="121"/>
    </location>
</feature>
<gene>
    <name evidence="2" type="ORF">GQF03_13435</name>
</gene>
<dbReference type="InterPro" id="IPR029024">
    <property type="entry name" value="TerB-like"/>
</dbReference>
<dbReference type="RefSeq" id="WP_161339812.1">
    <property type="nucleotide sequence ID" value="NZ_JBHSDG010000003.1"/>
</dbReference>
<dbReference type="InterPro" id="IPR007791">
    <property type="entry name" value="DjlA_N"/>
</dbReference>
<dbReference type="Pfam" id="PF05099">
    <property type="entry name" value="TerB"/>
    <property type="match status" value="1"/>
</dbReference>
<dbReference type="Gene3D" id="1.10.3680.10">
    <property type="entry name" value="TerB-like"/>
    <property type="match status" value="1"/>
</dbReference>
<keyword evidence="3" id="KW-1185">Reference proteome</keyword>
<organism evidence="2 3">
    <name type="scientific">Sneathiella chungangensis</name>
    <dbReference type="NCBI Taxonomy" id="1418234"/>
    <lineage>
        <taxon>Bacteria</taxon>
        <taxon>Pseudomonadati</taxon>
        <taxon>Pseudomonadota</taxon>
        <taxon>Alphaproteobacteria</taxon>
        <taxon>Sneathiellales</taxon>
        <taxon>Sneathiellaceae</taxon>
        <taxon>Sneathiella</taxon>
    </lineage>
</organism>
<dbReference type="Proteomes" id="UP000445696">
    <property type="component" value="Unassembled WGS sequence"/>
</dbReference>
<accession>A0A845MK50</accession>
<protein>
    <recommendedName>
        <fullName evidence="1">Co-chaperone DjlA N-terminal domain-containing protein</fullName>
    </recommendedName>
</protein>
<name>A0A845MK50_9PROT</name>
<dbReference type="AlphaFoldDB" id="A0A845MK50"/>
<evidence type="ECO:0000259" key="1">
    <source>
        <dbReference type="Pfam" id="PF05099"/>
    </source>
</evidence>
<evidence type="ECO:0000313" key="3">
    <source>
        <dbReference type="Proteomes" id="UP000445696"/>
    </source>
</evidence>
<evidence type="ECO:0000313" key="2">
    <source>
        <dbReference type="EMBL" id="MZR23334.1"/>
    </source>
</evidence>
<dbReference type="EMBL" id="WTVA01000015">
    <property type="protein sequence ID" value="MZR23334.1"/>
    <property type="molecule type" value="Genomic_DNA"/>
</dbReference>
<sequence>MATLNLHTALISTMVIVSAADREMTDRELFTIGEIVRTLPVFADYEEDHLPDDAAACVDMLNGDQKLDEIIRKIRAVLPKKIYDTAYALACDVAVSDGQLSQEELRMLEMLRHGLDVDRLTAAAIERGSAVRYARL</sequence>
<dbReference type="CDD" id="cd07176">
    <property type="entry name" value="terB"/>
    <property type="match status" value="1"/>
</dbReference>